<name>A0A5B6TES5_9BACT</name>
<dbReference type="Proteomes" id="UP000324133">
    <property type="component" value="Unassembled WGS sequence"/>
</dbReference>
<evidence type="ECO:0008006" key="3">
    <source>
        <dbReference type="Google" id="ProtNLM"/>
    </source>
</evidence>
<keyword evidence="2" id="KW-1185">Reference proteome</keyword>
<dbReference type="InterPro" id="IPR042178">
    <property type="entry name" value="Serpin_sf_1"/>
</dbReference>
<dbReference type="SUPFAM" id="SSF56574">
    <property type="entry name" value="Serpins"/>
    <property type="match status" value="1"/>
</dbReference>
<comment type="caution">
    <text evidence="1">The sequence shown here is derived from an EMBL/GenBank/DDBJ whole genome shotgun (WGS) entry which is preliminary data.</text>
</comment>
<dbReference type="PROSITE" id="PS51257">
    <property type="entry name" value="PROKAR_LIPOPROTEIN"/>
    <property type="match status" value="1"/>
</dbReference>
<proteinExistence type="predicted"/>
<protein>
    <recommendedName>
        <fullName evidence="3">Serpin domain-containing protein</fullName>
    </recommendedName>
</protein>
<dbReference type="RefSeq" id="WP_149090859.1">
    <property type="nucleotide sequence ID" value="NZ_VKKY01000002.1"/>
</dbReference>
<evidence type="ECO:0000313" key="2">
    <source>
        <dbReference type="Proteomes" id="UP000324133"/>
    </source>
</evidence>
<gene>
    <name evidence="1" type="ORF">FOA19_10910</name>
</gene>
<evidence type="ECO:0000313" key="1">
    <source>
        <dbReference type="EMBL" id="KAA3437795.1"/>
    </source>
</evidence>
<dbReference type="EMBL" id="VKKY01000002">
    <property type="protein sequence ID" value="KAA3437795.1"/>
    <property type="molecule type" value="Genomic_DNA"/>
</dbReference>
<sequence>MNFYIRIVSIALLLSGCVYERDYSEVLDISQLKNTSFVPTLEQAIDKGKNQIYCSTLLFAWNEIREESSSNIEIRKATEQLIFINESTLFRNSLSENEINNQVAIEDDLISAKSEFSKSLPFIFHFERNNKNLRFGANLVESFGFNGSSPELASQVEVLFYCSEKEFAIRLKPKAEDQEVLLYLPSKTSGSFEKLLRKLNQSIKTFSKSRSAEKDYWRYYFSEQDTLSIPILNFNLEKNYNTLVGSKVAINGKEFTVQEVNQQIALVLDHKGAEVQSEAEIGLVTGEIADLPKSKRIIFDKPFLVVFKKKSSVNPYLVAWITNAELMNKK</sequence>
<reference evidence="1 2" key="1">
    <citation type="submission" date="2019-07" db="EMBL/GenBank/DDBJ databases">
        <title>Rufibacter sp. nov., isolated from lake sediment.</title>
        <authorList>
            <person name="Qu J.-H."/>
        </authorList>
    </citation>
    <scope>NUCLEOTIDE SEQUENCE [LARGE SCALE GENOMIC DNA]</scope>
    <source>
        <strain evidence="1 2">NBS58-1</strain>
    </source>
</reference>
<dbReference type="AlphaFoldDB" id="A0A5B6TES5"/>
<dbReference type="Gene3D" id="3.30.497.10">
    <property type="entry name" value="Antithrombin, subunit I, domain 2"/>
    <property type="match status" value="1"/>
</dbReference>
<organism evidence="1 2">
    <name type="scientific">Rufibacter hautae</name>
    <dbReference type="NCBI Taxonomy" id="2595005"/>
    <lineage>
        <taxon>Bacteria</taxon>
        <taxon>Pseudomonadati</taxon>
        <taxon>Bacteroidota</taxon>
        <taxon>Cytophagia</taxon>
        <taxon>Cytophagales</taxon>
        <taxon>Hymenobacteraceae</taxon>
        <taxon>Rufibacter</taxon>
    </lineage>
</organism>
<dbReference type="InterPro" id="IPR036186">
    <property type="entry name" value="Serpin_sf"/>
</dbReference>
<accession>A0A5B6TES5</accession>
<dbReference type="OrthoDB" id="1953107at2"/>